<sequence>MCSLCQHFIHIFSTILACPFCPLQ</sequence>
<name>A0A0E9XRB7_ANGAN</name>
<dbReference type="EMBL" id="GBXM01004192">
    <property type="protein sequence ID" value="JAI04386.1"/>
    <property type="molecule type" value="Transcribed_RNA"/>
</dbReference>
<accession>A0A0E9XRB7</accession>
<dbReference type="AlphaFoldDB" id="A0A0E9XRB7"/>
<protein>
    <submittedName>
        <fullName evidence="1">Uncharacterized protein</fullName>
    </submittedName>
</protein>
<organism evidence="1">
    <name type="scientific">Anguilla anguilla</name>
    <name type="common">European freshwater eel</name>
    <name type="synonym">Muraena anguilla</name>
    <dbReference type="NCBI Taxonomy" id="7936"/>
    <lineage>
        <taxon>Eukaryota</taxon>
        <taxon>Metazoa</taxon>
        <taxon>Chordata</taxon>
        <taxon>Craniata</taxon>
        <taxon>Vertebrata</taxon>
        <taxon>Euteleostomi</taxon>
        <taxon>Actinopterygii</taxon>
        <taxon>Neopterygii</taxon>
        <taxon>Teleostei</taxon>
        <taxon>Anguilliformes</taxon>
        <taxon>Anguillidae</taxon>
        <taxon>Anguilla</taxon>
    </lineage>
</organism>
<proteinExistence type="predicted"/>
<evidence type="ECO:0000313" key="1">
    <source>
        <dbReference type="EMBL" id="JAI04386.1"/>
    </source>
</evidence>
<reference evidence="1" key="1">
    <citation type="submission" date="2014-11" db="EMBL/GenBank/DDBJ databases">
        <authorList>
            <person name="Amaro Gonzalez C."/>
        </authorList>
    </citation>
    <scope>NUCLEOTIDE SEQUENCE</scope>
</reference>
<reference evidence="1" key="2">
    <citation type="journal article" date="2015" name="Fish Shellfish Immunol.">
        <title>Early steps in the European eel (Anguilla anguilla)-Vibrio vulnificus interaction in the gills: Role of the RtxA13 toxin.</title>
        <authorList>
            <person name="Callol A."/>
            <person name="Pajuelo D."/>
            <person name="Ebbesson L."/>
            <person name="Teles M."/>
            <person name="MacKenzie S."/>
            <person name="Amaro C."/>
        </authorList>
    </citation>
    <scope>NUCLEOTIDE SEQUENCE</scope>
</reference>